<proteinExistence type="predicted"/>
<feature type="region of interest" description="Disordered" evidence="1">
    <location>
        <begin position="9"/>
        <end position="48"/>
    </location>
</feature>
<name>A0A812R2P2_9DINO</name>
<evidence type="ECO:0000313" key="3">
    <source>
        <dbReference type="Proteomes" id="UP000604046"/>
    </source>
</evidence>
<comment type="caution">
    <text evidence="2">The sequence shown here is derived from an EMBL/GenBank/DDBJ whole genome shotgun (WGS) entry which is preliminary data.</text>
</comment>
<organism evidence="2 3">
    <name type="scientific">Symbiodinium natans</name>
    <dbReference type="NCBI Taxonomy" id="878477"/>
    <lineage>
        <taxon>Eukaryota</taxon>
        <taxon>Sar</taxon>
        <taxon>Alveolata</taxon>
        <taxon>Dinophyceae</taxon>
        <taxon>Suessiales</taxon>
        <taxon>Symbiodiniaceae</taxon>
        <taxon>Symbiodinium</taxon>
    </lineage>
</organism>
<reference evidence="2" key="1">
    <citation type="submission" date="2021-02" db="EMBL/GenBank/DDBJ databases">
        <authorList>
            <person name="Dougan E. K."/>
            <person name="Rhodes N."/>
            <person name="Thang M."/>
            <person name="Chan C."/>
        </authorList>
    </citation>
    <scope>NUCLEOTIDE SEQUENCE</scope>
</reference>
<keyword evidence="3" id="KW-1185">Reference proteome</keyword>
<dbReference type="EMBL" id="CAJNDS010002292">
    <property type="protein sequence ID" value="CAE7414833.1"/>
    <property type="molecule type" value="Genomic_DNA"/>
</dbReference>
<feature type="compositionally biased region" description="Polar residues" evidence="1">
    <location>
        <begin position="16"/>
        <end position="25"/>
    </location>
</feature>
<evidence type="ECO:0000313" key="2">
    <source>
        <dbReference type="EMBL" id="CAE7414833.1"/>
    </source>
</evidence>
<protein>
    <submittedName>
        <fullName evidence="2">Uncharacterized protein</fullName>
    </submittedName>
</protein>
<accession>A0A812R2P2</accession>
<evidence type="ECO:0000256" key="1">
    <source>
        <dbReference type="SAM" id="MobiDB-lite"/>
    </source>
</evidence>
<sequence length="144" mass="16454">MLMVHRFRRTGRFQHGSASGPQECSQPLAIERHTGPGGPDLGKNKRNKYGERLREKLRGQVRQGIRSRQYGCGSLQVFADTAHYGRGCFSESRMHSVQTRWPSLDTSVHIARDDLKLNCRIQSWLTRIHNLAKFLQRLGSRPGN</sequence>
<dbReference type="AlphaFoldDB" id="A0A812R2P2"/>
<gene>
    <name evidence="2" type="ORF">SNAT2548_LOCUS22553</name>
</gene>
<dbReference type="Proteomes" id="UP000604046">
    <property type="component" value="Unassembled WGS sequence"/>
</dbReference>